<reference evidence="3" key="1">
    <citation type="submission" date="2016-11" db="UniProtKB">
        <authorList>
            <consortium name="WormBaseParasite"/>
        </authorList>
    </citation>
    <scope>IDENTIFICATION</scope>
</reference>
<proteinExistence type="predicted"/>
<evidence type="ECO:0000313" key="3">
    <source>
        <dbReference type="WBParaSite" id="Hba_09431"/>
    </source>
</evidence>
<name>A0A1I7WW71_HETBA</name>
<dbReference type="Proteomes" id="UP000095283">
    <property type="component" value="Unplaced"/>
</dbReference>
<protein>
    <submittedName>
        <fullName evidence="3">Rho-GAP domain-containing protein</fullName>
    </submittedName>
</protein>
<dbReference type="WBParaSite" id="Hba_09431">
    <property type="protein sequence ID" value="Hba_09431"/>
    <property type="gene ID" value="Hba_09431"/>
</dbReference>
<evidence type="ECO:0000313" key="2">
    <source>
        <dbReference type="Proteomes" id="UP000095283"/>
    </source>
</evidence>
<dbReference type="PANTHER" id="PTHR46068">
    <property type="entry name" value="PROTEIN CBG27172"/>
    <property type="match status" value="1"/>
</dbReference>
<dbReference type="InterPro" id="IPR036397">
    <property type="entry name" value="RNaseH_sf"/>
</dbReference>
<dbReference type="AlphaFoldDB" id="A0A1I7WW71"/>
<dbReference type="GO" id="GO:0003676">
    <property type="term" value="F:nucleic acid binding"/>
    <property type="evidence" value="ECO:0007669"/>
    <property type="project" value="InterPro"/>
</dbReference>
<evidence type="ECO:0000256" key="1">
    <source>
        <dbReference type="SAM" id="MobiDB-lite"/>
    </source>
</evidence>
<accession>A0A1I7WW71</accession>
<organism evidence="2 3">
    <name type="scientific">Heterorhabditis bacteriophora</name>
    <name type="common">Entomopathogenic nematode worm</name>
    <dbReference type="NCBI Taxonomy" id="37862"/>
    <lineage>
        <taxon>Eukaryota</taxon>
        <taxon>Metazoa</taxon>
        <taxon>Ecdysozoa</taxon>
        <taxon>Nematoda</taxon>
        <taxon>Chromadorea</taxon>
        <taxon>Rhabditida</taxon>
        <taxon>Rhabditina</taxon>
        <taxon>Rhabditomorpha</taxon>
        <taxon>Strongyloidea</taxon>
        <taxon>Heterorhabditidae</taxon>
        <taxon>Heterorhabditis</taxon>
    </lineage>
</organism>
<feature type="region of interest" description="Disordered" evidence="1">
    <location>
        <begin position="76"/>
        <end position="98"/>
    </location>
</feature>
<keyword evidence="2" id="KW-1185">Reference proteome</keyword>
<dbReference type="PANTHER" id="PTHR46068:SF1">
    <property type="entry name" value="TRANSPOSASE IS30-LIKE HTH DOMAIN-CONTAINING PROTEIN"/>
    <property type="match status" value="1"/>
</dbReference>
<sequence length="365" mass="42488">MASDLNISPISMRRIVKHELRFYPYKIRQVHMLTEKMKLNRYEKSNKLLSIVQQVRAPNVLFTDEKIFTVNSTCNSQNSGQHLQRGHQRSEKASVNSRSHFPSSVMVWAGITASDKTPRNFYEGSDKTIVELCRRHILDLGGKGIYLIDFAIWLFFENKLIRTSCNNLESLKVALVKSWDEISQEELRRVYEFVKLRAPIELNYCLLLCVSDFIMKPCDLKSVSEFLVHLNCKMIYYACPVLLSWWPQWRSLVWIVKLTRDNTNKSVLIMHSSLKLTKSALLREGGAAGDSDPWYVPSISCIKTNTLFEFITDQILKYFISIRDPMPNVKLKCQRLMNGIKRERLEKEQRSSGKISYNGYILNRL</sequence>
<dbReference type="Gene3D" id="3.30.420.10">
    <property type="entry name" value="Ribonuclease H-like superfamily/Ribonuclease H"/>
    <property type="match status" value="1"/>
</dbReference>